<dbReference type="EMBL" id="PJKA01000013">
    <property type="protein sequence ID" value="PNC16904.1"/>
    <property type="molecule type" value="Genomic_DNA"/>
</dbReference>
<dbReference type="OrthoDB" id="9793521at2"/>
<dbReference type="RefSeq" id="WP_102714947.1">
    <property type="nucleotide sequence ID" value="NZ_CABMLK010000002.1"/>
</dbReference>
<dbReference type="CDD" id="cd02230">
    <property type="entry name" value="cupin_HP0902-like"/>
    <property type="match status" value="1"/>
</dbReference>
<dbReference type="PANTHER" id="PTHR37694">
    <property type="entry name" value="SLR8022 PROTEIN"/>
    <property type="match status" value="1"/>
</dbReference>
<feature type="domain" description="Cupin type-2" evidence="1">
    <location>
        <begin position="51"/>
        <end position="105"/>
    </location>
</feature>
<dbReference type="InterPro" id="IPR013096">
    <property type="entry name" value="Cupin_2"/>
</dbReference>
<dbReference type="SUPFAM" id="SSF51182">
    <property type="entry name" value="RmlC-like cupins"/>
    <property type="match status" value="1"/>
</dbReference>
<protein>
    <submittedName>
        <fullName evidence="2">Cupin domain-containing protein</fullName>
    </submittedName>
</protein>
<proteinExistence type="predicted"/>
<accession>A0A2N8HAL6</accession>
<dbReference type="Pfam" id="PF07883">
    <property type="entry name" value="Cupin_2"/>
    <property type="match status" value="1"/>
</dbReference>
<dbReference type="InterPro" id="IPR014710">
    <property type="entry name" value="RmlC-like_jellyroll"/>
</dbReference>
<reference evidence="2 3" key="1">
    <citation type="journal article" date="2017" name="BMC Genomics">
        <title>Genome sequencing of 39 Akkermansia muciniphila isolates reveals its population structure, genomic and functional diverisity, and global distribution in mammalian gut microbiotas.</title>
        <authorList>
            <person name="Guo X."/>
            <person name="Li S."/>
            <person name="Zhang J."/>
            <person name="Wu F."/>
            <person name="Li X."/>
            <person name="Wu D."/>
            <person name="Zhang M."/>
            <person name="Ou Z."/>
            <person name="Jie Z."/>
            <person name="Yan Q."/>
            <person name="Li P."/>
            <person name="Yi J."/>
            <person name="Peng Y."/>
        </authorList>
    </citation>
    <scope>NUCLEOTIDE SEQUENCE [LARGE SCALE GENOMIC DNA]</scope>
    <source>
        <strain evidence="2 3">GP24</strain>
    </source>
</reference>
<dbReference type="Proteomes" id="UP000236000">
    <property type="component" value="Unassembled WGS sequence"/>
</dbReference>
<comment type="caution">
    <text evidence="2">The sequence shown here is derived from an EMBL/GenBank/DDBJ whole genome shotgun (WGS) entry which is preliminary data.</text>
</comment>
<name>A0A2N8HAL6_9BACT</name>
<gene>
    <name evidence="2" type="ORF">CXU22_09615</name>
</gene>
<dbReference type="PANTHER" id="PTHR37694:SF1">
    <property type="entry name" value="SLR8022 PROTEIN"/>
    <property type="match status" value="1"/>
</dbReference>
<evidence type="ECO:0000313" key="2">
    <source>
        <dbReference type="EMBL" id="PNC16904.1"/>
    </source>
</evidence>
<sequence length="112" mass="12205">MTAIQHIPERTPFTYADLIEYREGQITSLALVRSKGVNMTILAFDDEQLLPTHQTPGPALVQVLDGTAFFTVGNDSMNVPQGQTLMIPAGVPHSVIAQGRFKMLVTSILPLD</sequence>
<dbReference type="Gene3D" id="2.60.120.10">
    <property type="entry name" value="Jelly Rolls"/>
    <property type="match status" value="1"/>
</dbReference>
<dbReference type="AlphaFoldDB" id="A0A2N8HAL6"/>
<evidence type="ECO:0000259" key="1">
    <source>
        <dbReference type="Pfam" id="PF07883"/>
    </source>
</evidence>
<organism evidence="2 3">
    <name type="scientific">Akkermansia muciniphila</name>
    <dbReference type="NCBI Taxonomy" id="239935"/>
    <lineage>
        <taxon>Bacteria</taxon>
        <taxon>Pseudomonadati</taxon>
        <taxon>Verrucomicrobiota</taxon>
        <taxon>Verrucomicrobiia</taxon>
        <taxon>Verrucomicrobiales</taxon>
        <taxon>Akkermansiaceae</taxon>
        <taxon>Akkermansia</taxon>
    </lineage>
</organism>
<dbReference type="InterPro" id="IPR011051">
    <property type="entry name" value="RmlC_Cupin_sf"/>
</dbReference>
<evidence type="ECO:0000313" key="3">
    <source>
        <dbReference type="Proteomes" id="UP000236000"/>
    </source>
</evidence>